<dbReference type="AlphaFoldDB" id="A0AAW2HLJ8"/>
<comment type="caution">
    <text evidence="1">The sequence shown here is derived from an EMBL/GenBank/DDBJ whole genome shotgun (WGS) entry which is preliminary data.</text>
</comment>
<dbReference type="Gene3D" id="2.60.40.10">
    <property type="entry name" value="Immunoglobulins"/>
    <property type="match status" value="1"/>
</dbReference>
<sequence length="104" mass="11713">MAAGNDVLYRENGKNGEWKALCGIVFPVIHYRIFPPPNPRRIRTTHLECWESLIILSLSAGSVREVHAVVKQSASLPCDITSTVDGDSVILVVWYKDEMTPIYR</sequence>
<protein>
    <recommendedName>
        <fullName evidence="2">Ig-like domain-containing protein</fullName>
    </recommendedName>
</protein>
<dbReference type="InterPro" id="IPR013783">
    <property type="entry name" value="Ig-like_fold"/>
</dbReference>
<name>A0AAW2HLJ8_9NEOP</name>
<evidence type="ECO:0008006" key="2">
    <source>
        <dbReference type="Google" id="ProtNLM"/>
    </source>
</evidence>
<gene>
    <name evidence="1" type="ORF">PYX00_007757</name>
</gene>
<evidence type="ECO:0000313" key="1">
    <source>
        <dbReference type="EMBL" id="KAL0270295.1"/>
    </source>
</evidence>
<dbReference type="EMBL" id="JARGDH010000004">
    <property type="protein sequence ID" value="KAL0270295.1"/>
    <property type="molecule type" value="Genomic_DNA"/>
</dbReference>
<proteinExistence type="predicted"/>
<reference evidence="1" key="1">
    <citation type="journal article" date="2024" name="Gigascience">
        <title>Chromosome-level genome of the poultry shaft louse Menopon gallinae provides insight into the host-switching and adaptive evolution of parasitic lice.</title>
        <authorList>
            <person name="Xu Y."/>
            <person name="Ma L."/>
            <person name="Liu S."/>
            <person name="Liang Y."/>
            <person name="Liu Q."/>
            <person name="He Z."/>
            <person name="Tian L."/>
            <person name="Duan Y."/>
            <person name="Cai W."/>
            <person name="Li H."/>
            <person name="Song F."/>
        </authorList>
    </citation>
    <scope>NUCLEOTIDE SEQUENCE</scope>
    <source>
        <strain evidence="1">Cailab_2023a</strain>
    </source>
</reference>
<organism evidence="1">
    <name type="scientific">Menopon gallinae</name>
    <name type="common">poultry shaft louse</name>
    <dbReference type="NCBI Taxonomy" id="328185"/>
    <lineage>
        <taxon>Eukaryota</taxon>
        <taxon>Metazoa</taxon>
        <taxon>Ecdysozoa</taxon>
        <taxon>Arthropoda</taxon>
        <taxon>Hexapoda</taxon>
        <taxon>Insecta</taxon>
        <taxon>Pterygota</taxon>
        <taxon>Neoptera</taxon>
        <taxon>Paraneoptera</taxon>
        <taxon>Psocodea</taxon>
        <taxon>Troctomorpha</taxon>
        <taxon>Phthiraptera</taxon>
        <taxon>Amblycera</taxon>
        <taxon>Menoponidae</taxon>
        <taxon>Menopon</taxon>
    </lineage>
</organism>
<accession>A0AAW2HLJ8</accession>